<dbReference type="SUPFAM" id="SSF48452">
    <property type="entry name" value="TPR-like"/>
    <property type="match status" value="1"/>
</dbReference>
<dbReference type="EMBL" id="CP036422">
    <property type="protein sequence ID" value="QFU75958.1"/>
    <property type="molecule type" value="Genomic_DNA"/>
</dbReference>
<evidence type="ECO:0000256" key="3">
    <source>
        <dbReference type="ARBA" id="ARBA00022777"/>
    </source>
</evidence>
<dbReference type="InterPro" id="IPR011009">
    <property type="entry name" value="Kinase-like_dom_sf"/>
</dbReference>
<evidence type="ECO:0000256" key="7">
    <source>
        <dbReference type="SAM" id="Phobius"/>
    </source>
</evidence>
<proteinExistence type="predicted"/>
<dbReference type="PANTHER" id="PTHR43289:SF6">
    <property type="entry name" value="SERINE_THREONINE-PROTEIN KINASE NEKL-3"/>
    <property type="match status" value="1"/>
</dbReference>
<dbReference type="Pfam" id="PF00069">
    <property type="entry name" value="Pkinase"/>
    <property type="match status" value="1"/>
</dbReference>
<dbReference type="SMART" id="SM00028">
    <property type="entry name" value="TPR"/>
    <property type="match status" value="3"/>
</dbReference>
<dbReference type="AlphaFoldDB" id="A0A5P9NM07"/>
<dbReference type="Pfam" id="PF13432">
    <property type="entry name" value="TPR_16"/>
    <property type="match status" value="1"/>
</dbReference>
<dbReference type="CDD" id="cd14014">
    <property type="entry name" value="STKc_PknB_like"/>
    <property type="match status" value="1"/>
</dbReference>
<dbReference type="PROSITE" id="PS00108">
    <property type="entry name" value="PROTEIN_KINASE_ST"/>
    <property type="match status" value="1"/>
</dbReference>
<dbReference type="Proteomes" id="UP000326287">
    <property type="component" value="Chromosome"/>
</dbReference>
<organism evidence="9 10">
    <name type="scientific">Halioglobus maricola</name>
    <dbReference type="NCBI Taxonomy" id="2601894"/>
    <lineage>
        <taxon>Bacteria</taxon>
        <taxon>Pseudomonadati</taxon>
        <taxon>Pseudomonadota</taxon>
        <taxon>Gammaproteobacteria</taxon>
        <taxon>Cellvibrionales</taxon>
        <taxon>Halieaceae</taxon>
        <taxon>Halioglobus</taxon>
    </lineage>
</organism>
<dbReference type="Gene3D" id="1.25.40.10">
    <property type="entry name" value="Tetratricopeptide repeat domain"/>
    <property type="match status" value="1"/>
</dbReference>
<dbReference type="KEGG" id="halc:EY643_09950"/>
<evidence type="ECO:0000256" key="5">
    <source>
        <dbReference type="PROSITE-ProRule" id="PRU00339"/>
    </source>
</evidence>
<dbReference type="PROSITE" id="PS00107">
    <property type="entry name" value="PROTEIN_KINASE_ATP"/>
    <property type="match status" value="1"/>
</dbReference>
<feature type="repeat" description="TPR" evidence="5">
    <location>
        <begin position="619"/>
        <end position="652"/>
    </location>
</feature>
<dbReference type="InterPro" id="IPR008271">
    <property type="entry name" value="Ser/Thr_kinase_AS"/>
</dbReference>
<feature type="transmembrane region" description="Helical" evidence="7">
    <location>
        <begin position="243"/>
        <end position="261"/>
    </location>
</feature>
<dbReference type="PROSITE" id="PS50005">
    <property type="entry name" value="TPR"/>
    <property type="match status" value="1"/>
</dbReference>
<evidence type="ECO:0000259" key="8">
    <source>
        <dbReference type="PROSITE" id="PS50011"/>
    </source>
</evidence>
<gene>
    <name evidence="9" type="ORF">EY643_09950</name>
</gene>
<accession>A0A5P9NM07</accession>
<keyword evidence="4 6" id="KW-0067">ATP-binding</keyword>
<feature type="binding site" evidence="6">
    <location>
        <position position="41"/>
    </location>
    <ligand>
        <name>ATP</name>
        <dbReference type="ChEBI" id="CHEBI:30616"/>
    </ligand>
</feature>
<evidence type="ECO:0000256" key="2">
    <source>
        <dbReference type="ARBA" id="ARBA00022741"/>
    </source>
</evidence>
<dbReference type="InterPro" id="IPR017441">
    <property type="entry name" value="Protein_kinase_ATP_BS"/>
</dbReference>
<dbReference type="GO" id="GO:0004674">
    <property type="term" value="F:protein serine/threonine kinase activity"/>
    <property type="evidence" value="ECO:0007669"/>
    <property type="project" value="TreeGrafter"/>
</dbReference>
<dbReference type="OrthoDB" id="9801841at2"/>
<evidence type="ECO:0000256" key="1">
    <source>
        <dbReference type="ARBA" id="ARBA00022679"/>
    </source>
</evidence>
<dbReference type="Gene3D" id="3.30.200.20">
    <property type="entry name" value="Phosphorylase Kinase, domain 1"/>
    <property type="match status" value="1"/>
</dbReference>
<protein>
    <submittedName>
        <fullName evidence="9">Serine/threonine-protein kinase</fullName>
    </submittedName>
</protein>
<keyword evidence="1" id="KW-0808">Transferase</keyword>
<dbReference type="InterPro" id="IPR011990">
    <property type="entry name" value="TPR-like_helical_dom_sf"/>
</dbReference>
<keyword evidence="3 9" id="KW-0418">Kinase</keyword>
<evidence type="ECO:0000256" key="4">
    <source>
        <dbReference type="ARBA" id="ARBA00022840"/>
    </source>
</evidence>
<keyword evidence="5" id="KW-0802">TPR repeat</keyword>
<dbReference type="PROSITE" id="PS50011">
    <property type="entry name" value="PROTEIN_KINASE_DOM"/>
    <property type="match status" value="1"/>
</dbReference>
<dbReference type="PANTHER" id="PTHR43289">
    <property type="entry name" value="MITOGEN-ACTIVATED PROTEIN KINASE KINASE KINASE 20-RELATED"/>
    <property type="match status" value="1"/>
</dbReference>
<sequence length="787" mass="87205">MDESTTIVANRYEIIRSLGRGGMGEVYLAMDVTLDREVAIKYLRSDLPEGEWRERMRGEARLLAQLNHPNIVQIHDILDEDDVPAMVMEYVDGRNLFLYMREHRVDLSQRLHWLAQIASGIAASHDQGICHRDLKAENVLIGPGKIAKVNDFGIASEGGDPQTDILALGNLAAQVLADCREAPAPGIPLLLERMCADNLSRRPTAKEAAHQLQLAYYESTQEETPLPGQVDEHQLAQGRKRKLAFAGAASIAIAICATWFLTRPVVVKNVAVAPASILAAQEFDDRQLRLLRTALNQSLRQNVIDSPNLALVRYSEQELEAQTPSELLALLAADSLLIPTLDCGAHTCELALDRVEAPDASVSHQLNTTLLLDSALDVAQLVSGQWHTLFPNSRMTTGQAADAITEDDYRSYLNIYLAHEQSSLPAVEMFQDLESLLESAPAYAPAYRLLADVGSLAYQTMSDPKYLEAMERQLENGDRRVSSPQALDYAWFDFYQASGDIEKMRSTRARIIQHDPNPVLANYMQGDIESAALNFTAAAQNYQRTLDLQPTSDHYYQLGRSLYFSGDSSAAVDVLESLVQRFPYHAQGLNLLAIIQFEKWELAEAISNWERSLAVRDDPLVRSNLGSAYLYLDDYDTAREQFIKAYSADSQDAVMVLNLADVESLLGNIARANALYGELVERYRAEDPMVFPEAAAQAAAHLGLYEQALGIVKNQETDFNGNPLKNFSDALVYTIAGQTISALVEVDSAIKAGLAAQFFDLPWFDRLCAEQRFVQIMSEGANSARCP</sequence>
<evidence type="ECO:0000313" key="10">
    <source>
        <dbReference type="Proteomes" id="UP000326287"/>
    </source>
</evidence>
<dbReference type="SMART" id="SM00220">
    <property type="entry name" value="S_TKc"/>
    <property type="match status" value="1"/>
</dbReference>
<name>A0A5P9NM07_9GAMM</name>
<keyword evidence="10" id="KW-1185">Reference proteome</keyword>
<evidence type="ECO:0000256" key="6">
    <source>
        <dbReference type="PROSITE-ProRule" id="PRU10141"/>
    </source>
</evidence>
<keyword evidence="7" id="KW-0472">Membrane</keyword>
<keyword evidence="7" id="KW-1133">Transmembrane helix</keyword>
<dbReference type="RefSeq" id="WP_152662064.1">
    <property type="nucleotide sequence ID" value="NZ_CP036422.1"/>
</dbReference>
<dbReference type="GO" id="GO:0005524">
    <property type="term" value="F:ATP binding"/>
    <property type="evidence" value="ECO:0007669"/>
    <property type="project" value="UniProtKB-UniRule"/>
</dbReference>
<dbReference type="SUPFAM" id="SSF56112">
    <property type="entry name" value="Protein kinase-like (PK-like)"/>
    <property type="match status" value="1"/>
</dbReference>
<keyword evidence="7" id="KW-0812">Transmembrane</keyword>
<dbReference type="InterPro" id="IPR000719">
    <property type="entry name" value="Prot_kinase_dom"/>
</dbReference>
<dbReference type="InterPro" id="IPR019734">
    <property type="entry name" value="TPR_rpt"/>
</dbReference>
<keyword evidence="2 6" id="KW-0547">Nucleotide-binding</keyword>
<evidence type="ECO:0000313" key="9">
    <source>
        <dbReference type="EMBL" id="QFU75958.1"/>
    </source>
</evidence>
<feature type="domain" description="Protein kinase" evidence="8">
    <location>
        <begin position="12"/>
        <end position="492"/>
    </location>
</feature>
<dbReference type="Gene3D" id="1.10.510.10">
    <property type="entry name" value="Transferase(Phosphotransferase) domain 1"/>
    <property type="match status" value="1"/>
</dbReference>
<reference evidence="9 10" key="1">
    <citation type="submission" date="2019-02" db="EMBL/GenBank/DDBJ databases">
        <authorList>
            <person name="Li S.-H."/>
        </authorList>
    </citation>
    <scope>NUCLEOTIDE SEQUENCE [LARGE SCALE GENOMIC DNA]</scope>
    <source>
        <strain evidence="9 10">IMCC14385</strain>
    </source>
</reference>